<dbReference type="Proteomes" id="UP000489600">
    <property type="component" value="Unassembled WGS sequence"/>
</dbReference>
<evidence type="ECO:0000313" key="2">
    <source>
        <dbReference type="EMBL" id="VVB10404.1"/>
    </source>
</evidence>
<accession>A0A565C9Y8</accession>
<gene>
    <name evidence="2" type="ORF">ANE_LOCUS20848</name>
</gene>
<dbReference type="AlphaFoldDB" id="A0A565C9Y8"/>
<proteinExistence type="predicted"/>
<evidence type="ECO:0000256" key="1">
    <source>
        <dbReference type="SAM" id="MobiDB-lite"/>
    </source>
</evidence>
<organism evidence="2 3">
    <name type="scientific">Arabis nemorensis</name>
    <dbReference type="NCBI Taxonomy" id="586526"/>
    <lineage>
        <taxon>Eukaryota</taxon>
        <taxon>Viridiplantae</taxon>
        <taxon>Streptophyta</taxon>
        <taxon>Embryophyta</taxon>
        <taxon>Tracheophyta</taxon>
        <taxon>Spermatophyta</taxon>
        <taxon>Magnoliopsida</taxon>
        <taxon>eudicotyledons</taxon>
        <taxon>Gunneridae</taxon>
        <taxon>Pentapetalae</taxon>
        <taxon>rosids</taxon>
        <taxon>malvids</taxon>
        <taxon>Brassicales</taxon>
        <taxon>Brassicaceae</taxon>
        <taxon>Arabideae</taxon>
        <taxon>Arabis</taxon>
    </lineage>
</organism>
<comment type="caution">
    <text evidence="2">The sequence shown here is derived from an EMBL/GenBank/DDBJ whole genome shotgun (WGS) entry which is preliminary data.</text>
</comment>
<name>A0A565C9Y8_9BRAS</name>
<reference evidence="2" key="1">
    <citation type="submission" date="2019-07" db="EMBL/GenBank/DDBJ databases">
        <authorList>
            <person name="Dittberner H."/>
        </authorList>
    </citation>
    <scope>NUCLEOTIDE SEQUENCE [LARGE SCALE GENOMIC DNA]</scope>
</reference>
<feature type="region of interest" description="Disordered" evidence="1">
    <location>
        <begin position="1"/>
        <end position="20"/>
    </location>
</feature>
<keyword evidence="3" id="KW-1185">Reference proteome</keyword>
<evidence type="ECO:0000313" key="3">
    <source>
        <dbReference type="Proteomes" id="UP000489600"/>
    </source>
</evidence>
<protein>
    <submittedName>
        <fullName evidence="2">Uncharacterized protein</fullName>
    </submittedName>
</protein>
<sequence length="128" mass="14964">MAQSGTSKRGRGGGAHSTRYPKLKFLGPNLLHRYMSRLNLLHHCMSSLNLLHRRISFSITISYHIMSKQIESRWKPYYAWPFDRDEKFLVKEIGKILQDKVDEPNYSWSVTPTDVQDRYFVTLAACTK</sequence>
<dbReference type="EMBL" id="CABITT030000007">
    <property type="protein sequence ID" value="VVB10404.1"/>
    <property type="molecule type" value="Genomic_DNA"/>
</dbReference>